<dbReference type="AlphaFoldDB" id="A0A935K9C7"/>
<dbReference type="GO" id="GO:0043139">
    <property type="term" value="F:5'-3' DNA helicase activity"/>
    <property type="evidence" value="ECO:0007669"/>
    <property type="project" value="InterPro"/>
</dbReference>
<dbReference type="InterPro" id="IPR007694">
    <property type="entry name" value="DNA_helicase_DnaB-like_C"/>
</dbReference>
<proteinExistence type="predicted"/>
<dbReference type="PROSITE" id="PS51199">
    <property type="entry name" value="SF4_HELICASE"/>
    <property type="match status" value="1"/>
</dbReference>
<dbReference type="Proteomes" id="UP000739411">
    <property type="component" value="Unassembled WGS sequence"/>
</dbReference>
<feature type="region of interest" description="Disordered" evidence="1">
    <location>
        <begin position="248"/>
        <end position="267"/>
    </location>
</feature>
<dbReference type="GO" id="GO:0003697">
    <property type="term" value="F:single-stranded DNA binding"/>
    <property type="evidence" value="ECO:0007669"/>
    <property type="project" value="InterPro"/>
</dbReference>
<accession>A0A935K9C7</accession>
<dbReference type="Pfam" id="PF13481">
    <property type="entry name" value="AAA_25"/>
    <property type="match status" value="1"/>
</dbReference>
<gene>
    <name evidence="3" type="ORF">IPJ38_08470</name>
</gene>
<comment type="caution">
    <text evidence="3">The sequence shown here is derived from an EMBL/GenBank/DDBJ whole genome shotgun (WGS) entry which is preliminary data.</text>
</comment>
<dbReference type="Gene3D" id="3.40.50.300">
    <property type="entry name" value="P-loop containing nucleotide triphosphate hydrolases"/>
    <property type="match status" value="1"/>
</dbReference>
<dbReference type="EMBL" id="JADJMS010000016">
    <property type="protein sequence ID" value="MBK7415125.1"/>
    <property type="molecule type" value="Genomic_DNA"/>
</dbReference>
<organism evidence="3 4">
    <name type="scientific">Candidatus Dechloromonas phosphorivorans</name>
    <dbReference type="NCBI Taxonomy" id="2899244"/>
    <lineage>
        <taxon>Bacteria</taxon>
        <taxon>Pseudomonadati</taxon>
        <taxon>Pseudomonadota</taxon>
        <taxon>Betaproteobacteria</taxon>
        <taxon>Rhodocyclales</taxon>
        <taxon>Azonexaceae</taxon>
        <taxon>Dechloromonas</taxon>
    </lineage>
</organism>
<reference evidence="3 4" key="1">
    <citation type="submission" date="2020-10" db="EMBL/GenBank/DDBJ databases">
        <title>Connecting structure to function with the recovery of over 1000 high-quality activated sludge metagenome-assembled genomes encoding full-length rRNA genes using long-read sequencing.</title>
        <authorList>
            <person name="Singleton C.M."/>
            <person name="Petriglieri F."/>
            <person name="Kristensen J.M."/>
            <person name="Kirkegaard R.H."/>
            <person name="Michaelsen T.Y."/>
            <person name="Andersen M.H."/>
            <person name="Karst S.M."/>
            <person name="Dueholm M.S."/>
            <person name="Nielsen P.H."/>
            <person name="Albertsen M."/>
        </authorList>
    </citation>
    <scope>NUCLEOTIDE SEQUENCE [LARGE SCALE GENOMIC DNA]</scope>
    <source>
        <strain evidence="3">EsbW_18-Q3-R4-48_BATAC.463</strain>
    </source>
</reference>
<dbReference type="PANTHER" id="PTHR12873:SF6">
    <property type="entry name" value="TOPRIM DOMAIN-CONTAINING PROTEIN"/>
    <property type="match status" value="1"/>
</dbReference>
<dbReference type="InterPro" id="IPR027032">
    <property type="entry name" value="Twinkle-like"/>
</dbReference>
<evidence type="ECO:0000259" key="2">
    <source>
        <dbReference type="PROSITE" id="PS51199"/>
    </source>
</evidence>
<feature type="domain" description="SF4 helicase" evidence="2">
    <location>
        <begin position="1"/>
        <end position="251"/>
    </location>
</feature>
<evidence type="ECO:0000313" key="4">
    <source>
        <dbReference type="Proteomes" id="UP000739411"/>
    </source>
</evidence>
<dbReference type="InterPro" id="IPR027417">
    <property type="entry name" value="P-loop_NTPase"/>
</dbReference>
<evidence type="ECO:0000313" key="3">
    <source>
        <dbReference type="EMBL" id="MBK7415125.1"/>
    </source>
</evidence>
<evidence type="ECO:0000256" key="1">
    <source>
        <dbReference type="SAM" id="MobiDB-lite"/>
    </source>
</evidence>
<dbReference type="GO" id="GO:0005524">
    <property type="term" value="F:ATP binding"/>
    <property type="evidence" value="ECO:0007669"/>
    <property type="project" value="InterPro"/>
</dbReference>
<protein>
    <submittedName>
        <fullName evidence="3">AAA family ATPase</fullName>
    </submittedName>
</protein>
<sequence length="267" mass="30051">MPLPWPKAADKFAFRPGELTVWTGYKAHGKSMLFPGVAVRHDPREGVFILSPEFRPEGILARKIRQASTTAHPADSFSRRFLEWAGNDRLWLFDHQGSLTPETVTGVIRYAVDNHSVRHVLVDSLMKCGIGTDDYNRQKKLVDDLQTIAHQTGVHLHLVAHARKGESDDKPARLHDVKGTSELCDMAENVLSVWKNKRKLDAQSKGINKYNDEPDALLTIDSQRNGDGWTGSIQLWFDPKSFQFLGEANHSPVPWQDAGTDDDTVEF</sequence>
<name>A0A935K9C7_9RHOO</name>
<dbReference type="PANTHER" id="PTHR12873">
    <property type="entry name" value="T7-LIKE MITOCHONDRIAL DNA HELICASE"/>
    <property type="match status" value="1"/>
</dbReference>
<dbReference type="SUPFAM" id="SSF52540">
    <property type="entry name" value="P-loop containing nucleoside triphosphate hydrolases"/>
    <property type="match status" value="1"/>
</dbReference>
<dbReference type="GO" id="GO:0006260">
    <property type="term" value="P:DNA replication"/>
    <property type="evidence" value="ECO:0007669"/>
    <property type="project" value="InterPro"/>
</dbReference>